<evidence type="ECO:0000313" key="2">
    <source>
        <dbReference type="EMBL" id="GIJ64109.1"/>
    </source>
</evidence>
<accession>A0A8J3ZHP5</accession>
<dbReference type="EMBL" id="BOPG01000107">
    <property type="protein sequence ID" value="GIJ64109.1"/>
    <property type="molecule type" value="Genomic_DNA"/>
</dbReference>
<name>A0A8J3ZHP5_9ACTN</name>
<dbReference type="RefSeq" id="WP_204012022.1">
    <property type="nucleotide sequence ID" value="NZ_BOPG01000107.1"/>
</dbReference>
<dbReference type="SUPFAM" id="SSF89372">
    <property type="entry name" value="Fucose-specific lectin"/>
    <property type="match status" value="1"/>
</dbReference>
<feature type="signal peptide" evidence="1">
    <location>
        <begin position="1"/>
        <end position="31"/>
    </location>
</feature>
<dbReference type="Proteomes" id="UP000612585">
    <property type="component" value="Unassembled WGS sequence"/>
</dbReference>
<evidence type="ECO:0000256" key="1">
    <source>
        <dbReference type="SAM" id="SignalP"/>
    </source>
</evidence>
<gene>
    <name evidence="2" type="ORF">Vau01_116250</name>
</gene>
<sequence>MERILRRPLAMLAVLAGVVGATLGVARPAHADDTFVYVEANFDIAVSFGGNDTAEIKRAIEAAKREILAEIAASEKRILDYIDQNLEADITTCVRTSSGDLVDVDTMDPVSRRLITRAIDECANRAGILAGQVQNLGVADRLAVAMAEVQAISAVFHAKAGVEMQGQLANFISDFEVLFSRLTPACTYRDLQYGGFRTREHTCTAYNGEFARGSEHWRGNGQGGWDPWIPPGGTPFNLEAVKEQAAANTNWRLVKQSLPLLRTALDKLRRDLVVCGVQFGQVTFWEDDGPLIWDILDHPLRANGAAKEATAVATALDTHPESKNRRHLLAVFDGGVHHRIRNQNGSWSPWVSIGNHPGTASAVAAADAAGQLHVLAVVDGQIHHRMRGVDGSWTPWTKPGDTPGTATAVAAAVDGASRLHVLAVVDGKVRHRIRHGNGAWTEFTPAGHGGTATGVTALFDGTNVQVAAVIDGQLHHKFQVDDNWTLPWNYLGNPGTATAVAGAVDPNGDAQFTLIIDDEAYQRTRFAAAYWTERWVKHVETIGTSAVSAS</sequence>
<protein>
    <submittedName>
        <fullName evidence="2">Uncharacterized protein</fullName>
    </submittedName>
</protein>
<dbReference type="Gene3D" id="2.120.10.70">
    <property type="entry name" value="Fucose-specific lectin"/>
    <property type="match status" value="1"/>
</dbReference>
<feature type="chain" id="PRO_5035226219" evidence="1">
    <location>
        <begin position="32"/>
        <end position="550"/>
    </location>
</feature>
<keyword evidence="1" id="KW-0732">Signal</keyword>
<comment type="caution">
    <text evidence="2">The sequence shown here is derived from an EMBL/GenBank/DDBJ whole genome shotgun (WGS) entry which is preliminary data.</text>
</comment>
<dbReference type="AlphaFoldDB" id="A0A8J3ZHP5"/>
<reference evidence="2" key="1">
    <citation type="submission" date="2021-01" db="EMBL/GenBank/DDBJ databases">
        <title>Whole genome shotgun sequence of Virgisporangium aurantiacum NBRC 16421.</title>
        <authorList>
            <person name="Komaki H."/>
            <person name="Tamura T."/>
        </authorList>
    </citation>
    <scope>NUCLEOTIDE SEQUENCE</scope>
    <source>
        <strain evidence="2">NBRC 16421</strain>
    </source>
</reference>
<organism evidence="2 3">
    <name type="scientific">Virgisporangium aurantiacum</name>
    <dbReference type="NCBI Taxonomy" id="175570"/>
    <lineage>
        <taxon>Bacteria</taxon>
        <taxon>Bacillati</taxon>
        <taxon>Actinomycetota</taxon>
        <taxon>Actinomycetes</taxon>
        <taxon>Micromonosporales</taxon>
        <taxon>Micromonosporaceae</taxon>
        <taxon>Virgisporangium</taxon>
    </lineage>
</organism>
<proteinExistence type="predicted"/>
<keyword evidence="3" id="KW-1185">Reference proteome</keyword>
<evidence type="ECO:0000313" key="3">
    <source>
        <dbReference type="Proteomes" id="UP000612585"/>
    </source>
</evidence>